<dbReference type="SUPFAM" id="SSF53218">
    <property type="entry name" value="Molybdenum cofactor biosynthesis proteins"/>
    <property type="match status" value="1"/>
</dbReference>
<dbReference type="CDD" id="cd00886">
    <property type="entry name" value="MogA_MoaB"/>
    <property type="match status" value="1"/>
</dbReference>
<dbReference type="RefSeq" id="WP_243451250.1">
    <property type="nucleotide sequence ID" value="NZ_BLVP01000002.1"/>
</dbReference>
<feature type="domain" description="MoaB/Mog" evidence="7">
    <location>
        <begin position="148"/>
        <end position="293"/>
    </location>
</feature>
<dbReference type="EMBL" id="BLVP01000002">
    <property type="protein sequence ID" value="GFM36115.1"/>
    <property type="molecule type" value="Genomic_DNA"/>
</dbReference>
<keyword evidence="9" id="KW-1185">Reference proteome</keyword>
<comment type="caution">
    <text evidence="8">The sequence shown here is derived from an EMBL/GenBank/DDBJ whole genome shotgun (WGS) entry which is preliminary data.</text>
</comment>
<dbReference type="AlphaFoldDB" id="A0A7J0BSJ2"/>
<evidence type="ECO:0000256" key="2">
    <source>
        <dbReference type="ARBA" id="ARBA00012509"/>
    </source>
</evidence>
<dbReference type="InterPro" id="IPR001453">
    <property type="entry name" value="MoaB/Mog_dom"/>
</dbReference>
<dbReference type="SMART" id="SM00852">
    <property type="entry name" value="MoCF_biosynth"/>
    <property type="match status" value="1"/>
</dbReference>
<dbReference type="Gene3D" id="3.40.980.10">
    <property type="entry name" value="MoaB/Mog-like domain"/>
    <property type="match status" value="1"/>
</dbReference>
<evidence type="ECO:0000256" key="5">
    <source>
        <dbReference type="ARBA" id="ARBA00051131"/>
    </source>
</evidence>
<evidence type="ECO:0000313" key="9">
    <source>
        <dbReference type="Proteomes" id="UP000503820"/>
    </source>
</evidence>
<reference evidence="8 9" key="1">
    <citation type="submission" date="2020-05" db="EMBL/GenBank/DDBJ databases">
        <title>Draft genome sequence of Desulfovibrio psychrotolerans JS1T.</title>
        <authorList>
            <person name="Ueno A."/>
            <person name="Tamazawa S."/>
            <person name="Tamamura S."/>
            <person name="Murakami T."/>
            <person name="Kiyama T."/>
            <person name="Inomata H."/>
            <person name="Amano Y."/>
            <person name="Miyakawa K."/>
            <person name="Tamaki H."/>
            <person name="Naganuma T."/>
            <person name="Kaneko K."/>
        </authorList>
    </citation>
    <scope>NUCLEOTIDE SEQUENCE [LARGE SCALE GENOMIC DNA]</scope>
    <source>
        <strain evidence="8 9">JS1</strain>
    </source>
</reference>
<evidence type="ECO:0000313" key="8">
    <source>
        <dbReference type="EMBL" id="GFM36115.1"/>
    </source>
</evidence>
<evidence type="ECO:0000256" key="6">
    <source>
        <dbReference type="ARBA" id="ARBA00058212"/>
    </source>
</evidence>
<evidence type="ECO:0000256" key="4">
    <source>
        <dbReference type="ARBA" id="ARBA00023150"/>
    </source>
</evidence>
<comment type="pathway">
    <text evidence="1">Cofactor biosynthesis; molybdopterin biosynthesis.</text>
</comment>
<comment type="catalytic activity">
    <reaction evidence="5">
        <text>molybdopterin + ATP + H(+) = adenylyl-molybdopterin + diphosphate</text>
        <dbReference type="Rhea" id="RHEA:31331"/>
        <dbReference type="ChEBI" id="CHEBI:15378"/>
        <dbReference type="ChEBI" id="CHEBI:30616"/>
        <dbReference type="ChEBI" id="CHEBI:33019"/>
        <dbReference type="ChEBI" id="CHEBI:58698"/>
        <dbReference type="ChEBI" id="CHEBI:62727"/>
        <dbReference type="EC" id="2.7.7.75"/>
    </reaction>
</comment>
<sequence>MPECSIHVCCTVRRDEMRFFRAPDLRESGGLEAEPQTFAGAAQIANSACSANSANFSGFWPVTGLGRRPWLPAGTVLRAVSGSGGCAEGADLFRVVCNTQLPVPGAVHAAKGFWAQALADIPALTGVSGGTESKPLTLATAKTGLSIAWVTLSDKGAAGQRTDESGPLIERLMRDSLNVGFAQGFILPDSVSELRHVVTDLALGQAYDVIVTTGGTGVGPRDTTPEALGSLLEKRLYGFEQAMMAASLSKTHNAVISRAVAGTLGGSLIITLPGSRKAVAENLEAVLPAVAHTVAKLQGDGADCGG</sequence>
<accession>A0A7J0BSJ2</accession>
<proteinExistence type="predicted"/>
<dbReference type="InterPro" id="IPR051920">
    <property type="entry name" value="MPT_Adenylyltrnsfr/MoaC-Rel"/>
</dbReference>
<name>A0A7J0BSJ2_9BACT</name>
<dbReference type="GO" id="GO:0006777">
    <property type="term" value="P:Mo-molybdopterin cofactor biosynthetic process"/>
    <property type="evidence" value="ECO:0007669"/>
    <property type="project" value="UniProtKB-KW"/>
</dbReference>
<evidence type="ECO:0000259" key="7">
    <source>
        <dbReference type="SMART" id="SM00852"/>
    </source>
</evidence>
<dbReference type="PANTHER" id="PTHR43764:SF1">
    <property type="entry name" value="MOLYBDOPTERIN MOLYBDOTRANSFERASE"/>
    <property type="match status" value="1"/>
</dbReference>
<comment type="function">
    <text evidence="6">Catalyzes the adenylation of molybdopterin as part of the biosynthesis of the molybdenum-cofactor.</text>
</comment>
<dbReference type="NCBIfam" id="TIGR00177">
    <property type="entry name" value="molyb_syn"/>
    <property type="match status" value="1"/>
</dbReference>
<protein>
    <recommendedName>
        <fullName evidence="3">Molybdopterin adenylyltransferase</fullName>
        <ecNumber evidence="2">2.7.7.75</ecNumber>
    </recommendedName>
</protein>
<keyword evidence="4" id="KW-0501">Molybdenum cofactor biosynthesis</keyword>
<gene>
    <name evidence="8" type="ORF">DSM19430T_07990</name>
</gene>
<dbReference type="PANTHER" id="PTHR43764">
    <property type="entry name" value="MOLYBDENUM COFACTOR BIOSYNTHESIS"/>
    <property type="match status" value="1"/>
</dbReference>
<dbReference type="InterPro" id="IPR008284">
    <property type="entry name" value="MoCF_biosynth_CS"/>
</dbReference>
<evidence type="ECO:0000256" key="3">
    <source>
        <dbReference type="ARBA" id="ARBA00013491"/>
    </source>
</evidence>
<evidence type="ECO:0000256" key="1">
    <source>
        <dbReference type="ARBA" id="ARBA00005046"/>
    </source>
</evidence>
<dbReference type="UniPathway" id="UPA00344"/>
<organism evidence="8 9">
    <name type="scientific">Desulfovibrio psychrotolerans</name>
    <dbReference type="NCBI Taxonomy" id="415242"/>
    <lineage>
        <taxon>Bacteria</taxon>
        <taxon>Pseudomonadati</taxon>
        <taxon>Thermodesulfobacteriota</taxon>
        <taxon>Desulfovibrionia</taxon>
        <taxon>Desulfovibrionales</taxon>
        <taxon>Desulfovibrionaceae</taxon>
        <taxon>Desulfovibrio</taxon>
    </lineage>
</organism>
<dbReference type="InterPro" id="IPR036425">
    <property type="entry name" value="MoaB/Mog-like_dom_sf"/>
</dbReference>
<dbReference type="Proteomes" id="UP000503820">
    <property type="component" value="Unassembled WGS sequence"/>
</dbReference>
<dbReference type="PROSITE" id="PS01078">
    <property type="entry name" value="MOCF_BIOSYNTHESIS_1"/>
    <property type="match status" value="1"/>
</dbReference>
<dbReference type="GO" id="GO:0061598">
    <property type="term" value="F:molybdopterin adenylyltransferase activity"/>
    <property type="evidence" value="ECO:0007669"/>
    <property type="project" value="UniProtKB-EC"/>
</dbReference>
<dbReference type="EC" id="2.7.7.75" evidence="2"/>
<dbReference type="Pfam" id="PF00994">
    <property type="entry name" value="MoCF_biosynth"/>
    <property type="match status" value="1"/>
</dbReference>